<reference evidence="1 2" key="1">
    <citation type="submission" date="2021-06" db="EMBL/GenBank/DDBJ databases">
        <authorList>
            <person name="Palmer J.M."/>
        </authorList>
    </citation>
    <scope>NUCLEOTIDE SEQUENCE [LARGE SCALE GENOMIC DNA]</scope>
    <source>
        <strain evidence="1 2">CL_MEX2019</strain>
        <tissue evidence="1">Muscle</tissue>
    </source>
</reference>
<dbReference type="Proteomes" id="UP001352852">
    <property type="component" value="Unassembled WGS sequence"/>
</dbReference>
<proteinExistence type="predicted"/>
<evidence type="ECO:0000313" key="2">
    <source>
        <dbReference type="Proteomes" id="UP001352852"/>
    </source>
</evidence>
<dbReference type="EMBL" id="JAHUTJ010035736">
    <property type="protein sequence ID" value="MED6278588.1"/>
    <property type="molecule type" value="Genomic_DNA"/>
</dbReference>
<evidence type="ECO:0000313" key="1">
    <source>
        <dbReference type="EMBL" id="MED6278588.1"/>
    </source>
</evidence>
<sequence>MGRCEVSKHAAIRIPDCLLGRTTNNLPVDPEGLPAVGNPADYNLAAALECRLLNVFGVEPWMLYPVDRSRVLGCFLPYKNPS</sequence>
<name>A0ABU7DU38_9TELE</name>
<accession>A0ABU7DU38</accession>
<protein>
    <submittedName>
        <fullName evidence="1">Uncharacterized protein</fullName>
    </submittedName>
</protein>
<organism evidence="1 2">
    <name type="scientific">Characodon lateralis</name>
    <dbReference type="NCBI Taxonomy" id="208331"/>
    <lineage>
        <taxon>Eukaryota</taxon>
        <taxon>Metazoa</taxon>
        <taxon>Chordata</taxon>
        <taxon>Craniata</taxon>
        <taxon>Vertebrata</taxon>
        <taxon>Euteleostomi</taxon>
        <taxon>Actinopterygii</taxon>
        <taxon>Neopterygii</taxon>
        <taxon>Teleostei</taxon>
        <taxon>Neoteleostei</taxon>
        <taxon>Acanthomorphata</taxon>
        <taxon>Ovalentaria</taxon>
        <taxon>Atherinomorphae</taxon>
        <taxon>Cyprinodontiformes</taxon>
        <taxon>Goodeidae</taxon>
        <taxon>Characodon</taxon>
    </lineage>
</organism>
<keyword evidence="2" id="KW-1185">Reference proteome</keyword>
<gene>
    <name evidence="1" type="ORF">CHARACLAT_025486</name>
</gene>
<comment type="caution">
    <text evidence="1">The sequence shown here is derived from an EMBL/GenBank/DDBJ whole genome shotgun (WGS) entry which is preliminary data.</text>
</comment>